<dbReference type="InterPro" id="IPR050960">
    <property type="entry name" value="AB_hydrolase_4_sf"/>
</dbReference>
<dbReference type="InParanoid" id="A0A165RQB6"/>
<dbReference type="GO" id="GO:0047372">
    <property type="term" value="F:monoacylglycerol lipase activity"/>
    <property type="evidence" value="ECO:0007669"/>
    <property type="project" value="TreeGrafter"/>
</dbReference>
<keyword evidence="3" id="KW-1185">Reference proteome</keyword>
<dbReference type="Proteomes" id="UP000076761">
    <property type="component" value="Unassembled WGS sequence"/>
</dbReference>
<keyword evidence="2" id="KW-0378">Hydrolase</keyword>
<proteinExistence type="inferred from homology"/>
<sequence length="406" mass="46023">MHHLFGLLYSSQLLALALCLATYTLLSIPFWEKGDVEIYHAAFSARLRVAQRNVTLAAHLKSNMSSLTQRGVSFRPLRWFSGKWLRMPDQGLISLDFYPSFTDRPLREDECFVVVIPGLTGGSEHAYITAFSESICLGRSPVDIRCVVCNYRGCSETPLVTPKLYHGGRTQDLRCAILYLTTTFPGHKLFGIGFSLGANVLVKYAGEEGKRCPLSGIISLGNIWDYVQVAKHLDSGTWLNRFFYKYQLGHAIRELVKGHSYMYGLPVLSEGKIRTRLRSASMSVLMRTRFVPFELCVANFLCPLFGFASSQDYYARTSSMRYIDKVAIPCLAINSRDDPLVPSQCLPYCQALASPWFILATTRYGGHIGWVEEDGSRWYIKPILEFIEALFQMTIMGIFKWYGMEY</sequence>
<dbReference type="PANTHER" id="PTHR10794">
    <property type="entry name" value="ABHYDROLASE DOMAIN-CONTAINING PROTEIN"/>
    <property type="match status" value="1"/>
</dbReference>
<dbReference type="Gene3D" id="3.40.50.1820">
    <property type="entry name" value="alpha/beta hydrolase"/>
    <property type="match status" value="1"/>
</dbReference>
<dbReference type="SUPFAM" id="SSF53474">
    <property type="entry name" value="alpha/beta-Hydrolases"/>
    <property type="match status" value="1"/>
</dbReference>
<organism evidence="2 3">
    <name type="scientific">Neolentinus lepideus HHB14362 ss-1</name>
    <dbReference type="NCBI Taxonomy" id="1314782"/>
    <lineage>
        <taxon>Eukaryota</taxon>
        <taxon>Fungi</taxon>
        <taxon>Dikarya</taxon>
        <taxon>Basidiomycota</taxon>
        <taxon>Agaricomycotina</taxon>
        <taxon>Agaricomycetes</taxon>
        <taxon>Gloeophyllales</taxon>
        <taxon>Gloeophyllaceae</taxon>
        <taxon>Neolentinus</taxon>
    </lineage>
</organism>
<dbReference type="OrthoDB" id="5954035at2759"/>
<evidence type="ECO:0000313" key="2">
    <source>
        <dbReference type="EMBL" id="KZT24132.1"/>
    </source>
</evidence>
<reference evidence="2 3" key="1">
    <citation type="journal article" date="2016" name="Mol. Biol. Evol.">
        <title>Comparative Genomics of Early-Diverging Mushroom-Forming Fungi Provides Insights into the Origins of Lignocellulose Decay Capabilities.</title>
        <authorList>
            <person name="Nagy L.G."/>
            <person name="Riley R."/>
            <person name="Tritt A."/>
            <person name="Adam C."/>
            <person name="Daum C."/>
            <person name="Floudas D."/>
            <person name="Sun H."/>
            <person name="Yadav J.S."/>
            <person name="Pangilinan J."/>
            <person name="Larsson K.H."/>
            <person name="Matsuura K."/>
            <person name="Barry K."/>
            <person name="Labutti K."/>
            <person name="Kuo R."/>
            <person name="Ohm R.A."/>
            <person name="Bhattacharya S.S."/>
            <person name="Shirouzu T."/>
            <person name="Yoshinaga Y."/>
            <person name="Martin F.M."/>
            <person name="Grigoriev I.V."/>
            <person name="Hibbett D.S."/>
        </authorList>
    </citation>
    <scope>NUCLEOTIDE SEQUENCE [LARGE SCALE GENOMIC DNA]</scope>
    <source>
        <strain evidence="2 3">HHB14362 ss-1</strain>
    </source>
</reference>
<dbReference type="GO" id="GO:0051793">
    <property type="term" value="P:medium-chain fatty acid catabolic process"/>
    <property type="evidence" value="ECO:0007669"/>
    <property type="project" value="TreeGrafter"/>
</dbReference>
<name>A0A165RQB6_9AGAM</name>
<comment type="similarity">
    <text evidence="1">Belongs to the AB hydrolase superfamily. AB hydrolase 4 family.</text>
</comment>
<gene>
    <name evidence="2" type="ORF">NEOLEDRAFT_1148960</name>
</gene>
<protein>
    <submittedName>
        <fullName evidence="2">AB-hydrolase YheT</fullName>
    </submittedName>
</protein>
<dbReference type="PANTHER" id="PTHR10794:SF63">
    <property type="entry name" value="ALPHA_BETA HYDROLASE 1, ISOFORM A"/>
    <property type="match status" value="1"/>
</dbReference>
<dbReference type="GO" id="GO:0051792">
    <property type="term" value="P:medium-chain fatty acid biosynthetic process"/>
    <property type="evidence" value="ECO:0007669"/>
    <property type="project" value="TreeGrafter"/>
</dbReference>
<dbReference type="EMBL" id="KV425580">
    <property type="protein sequence ID" value="KZT24132.1"/>
    <property type="molecule type" value="Genomic_DNA"/>
</dbReference>
<evidence type="ECO:0000313" key="3">
    <source>
        <dbReference type="Proteomes" id="UP000076761"/>
    </source>
</evidence>
<dbReference type="AlphaFoldDB" id="A0A165RQB6"/>
<dbReference type="GO" id="GO:0008126">
    <property type="term" value="F:acetylesterase activity"/>
    <property type="evidence" value="ECO:0007669"/>
    <property type="project" value="TreeGrafter"/>
</dbReference>
<evidence type="ECO:0000256" key="1">
    <source>
        <dbReference type="ARBA" id="ARBA00010884"/>
    </source>
</evidence>
<dbReference type="STRING" id="1314782.A0A165RQB6"/>
<accession>A0A165RQB6</accession>
<dbReference type="InterPro" id="IPR029058">
    <property type="entry name" value="AB_hydrolase_fold"/>
</dbReference>